<evidence type="ECO:0000313" key="2">
    <source>
        <dbReference type="Proteomes" id="UP000276991"/>
    </source>
</evidence>
<evidence type="ECO:0000313" key="1">
    <source>
        <dbReference type="EMBL" id="VBB29652.1"/>
    </source>
</evidence>
<proteinExistence type="predicted"/>
<protein>
    <submittedName>
        <fullName evidence="1">Uncharacterized protein</fullName>
    </submittedName>
</protein>
<gene>
    <name evidence="1" type="ORF">NAV_LOCUS4452</name>
</gene>
<sequence length="156" mass="17322">MPDSMQVHQISQHARLPSLANSAVTIAAAAMQRLSRFTQPLLDAVLVVVAVLLVVSRELHKLRVLSKINPLSASEASLLHGLLVWNMYFESLCIIHLILLGFDLCVSPITLKQLDETPCQGDGLLRCAWGHRPQFRMAARPVRGRRGITAGWFSYI</sequence>
<accession>A0A498SC13</accession>
<dbReference type="EMBL" id="UPTC01000663">
    <property type="protein sequence ID" value="VBB29652.1"/>
    <property type="molecule type" value="Genomic_DNA"/>
</dbReference>
<reference evidence="1 2" key="1">
    <citation type="submission" date="2018-08" db="EMBL/GenBank/DDBJ databases">
        <authorList>
            <person name="Laetsch R D."/>
            <person name="Stevens L."/>
            <person name="Kumar S."/>
            <person name="Blaxter L. M."/>
        </authorList>
    </citation>
    <scope>NUCLEOTIDE SEQUENCE [LARGE SCALE GENOMIC DNA]</scope>
</reference>
<name>A0A498SC13_ACAVI</name>
<dbReference type="Proteomes" id="UP000276991">
    <property type="component" value="Unassembled WGS sequence"/>
</dbReference>
<organism evidence="1 2">
    <name type="scientific">Acanthocheilonema viteae</name>
    <name type="common">Filarial nematode worm</name>
    <name type="synonym">Dipetalonema viteae</name>
    <dbReference type="NCBI Taxonomy" id="6277"/>
    <lineage>
        <taxon>Eukaryota</taxon>
        <taxon>Metazoa</taxon>
        <taxon>Ecdysozoa</taxon>
        <taxon>Nematoda</taxon>
        <taxon>Chromadorea</taxon>
        <taxon>Rhabditida</taxon>
        <taxon>Spirurina</taxon>
        <taxon>Spiruromorpha</taxon>
        <taxon>Filarioidea</taxon>
        <taxon>Onchocercidae</taxon>
        <taxon>Acanthocheilonema</taxon>
    </lineage>
</organism>
<dbReference type="AlphaFoldDB" id="A0A498SC13"/>
<keyword evidence="2" id="KW-1185">Reference proteome</keyword>